<protein>
    <submittedName>
        <fullName evidence="2">Uncharacterized protein</fullName>
    </submittedName>
</protein>
<name>A0A3S0QGE1_9GAMM</name>
<gene>
    <name evidence="2" type="ORF">DSL92_01325</name>
</gene>
<comment type="caution">
    <text evidence="2">The sequence shown here is derived from an EMBL/GenBank/DDBJ whole genome shotgun (WGS) entry which is preliminary data.</text>
</comment>
<dbReference type="AlphaFoldDB" id="A0A3S0QGE1"/>
<feature type="compositionally biased region" description="Polar residues" evidence="1">
    <location>
        <begin position="1"/>
        <end position="12"/>
    </location>
</feature>
<organism evidence="2">
    <name type="scientific">Billgrantia gudaonensis</name>
    <dbReference type="NCBI Taxonomy" id="376427"/>
    <lineage>
        <taxon>Bacteria</taxon>
        <taxon>Pseudomonadati</taxon>
        <taxon>Pseudomonadota</taxon>
        <taxon>Gammaproteobacteria</taxon>
        <taxon>Oceanospirillales</taxon>
        <taxon>Halomonadaceae</taxon>
        <taxon>Billgrantia</taxon>
    </lineage>
</organism>
<dbReference type="EMBL" id="RXHI01000003">
    <property type="protein sequence ID" value="RUA23100.1"/>
    <property type="molecule type" value="Genomic_DNA"/>
</dbReference>
<accession>A0A3S0QGE1</accession>
<sequence length="105" mass="11598">MLQTGYRANTQGHRLKTRCPAQGPTGASKPAVAPTSSTSEAPANWVAEAGERLRHRLRFDTRCPTLAPRRPGRDRRARPRTVLPRLIESTSRPASFAPSWPANWG</sequence>
<proteinExistence type="predicted"/>
<evidence type="ECO:0000313" key="2">
    <source>
        <dbReference type="EMBL" id="RUA23100.1"/>
    </source>
</evidence>
<reference evidence="2" key="1">
    <citation type="submission" date="2018-12" db="EMBL/GenBank/DDBJ databases">
        <authorList>
            <person name="Jadhav K."/>
            <person name="Kushwaha B."/>
            <person name="Jadhav I."/>
        </authorList>
    </citation>
    <scope>NUCLEOTIDE SEQUENCE [LARGE SCALE GENOMIC DNA]</scope>
    <source>
        <strain evidence="2">SBS 10</strain>
    </source>
</reference>
<feature type="region of interest" description="Disordered" evidence="1">
    <location>
        <begin position="1"/>
        <end position="45"/>
    </location>
</feature>
<evidence type="ECO:0000256" key="1">
    <source>
        <dbReference type="SAM" id="MobiDB-lite"/>
    </source>
</evidence>